<keyword evidence="1" id="KW-0808">Transferase</keyword>
<dbReference type="Proteomes" id="UP000823598">
    <property type="component" value="Unassembled WGS sequence"/>
</dbReference>
<sequence length="160" mass="18515">MIREVRPDDAAQIAGIYNRYILETTISFETQPLSAEDMRKRIEEISSYFPYLVAENNGKLIGYCYAHPWKERAAYCKTLETTIYLASEAKGKGLGTRLMTQLIKECRNRGYHALIACITAENEESCQFHERLGFKKVSHFEQVGQKFGRWLDVADYELML</sequence>
<dbReference type="InterPro" id="IPR000182">
    <property type="entry name" value="GNAT_dom"/>
</dbReference>
<dbReference type="GO" id="GO:0016747">
    <property type="term" value="F:acyltransferase activity, transferring groups other than amino-acyl groups"/>
    <property type="evidence" value="ECO:0007669"/>
    <property type="project" value="InterPro"/>
</dbReference>
<feature type="domain" description="N-acetyltransferase" evidence="3">
    <location>
        <begin position="1"/>
        <end position="160"/>
    </location>
</feature>
<reference evidence="4" key="1">
    <citation type="submission" date="2020-10" db="EMBL/GenBank/DDBJ databases">
        <authorList>
            <person name="Gilroy R."/>
        </authorList>
    </citation>
    <scope>NUCLEOTIDE SEQUENCE</scope>
    <source>
        <strain evidence="4">6919</strain>
    </source>
</reference>
<dbReference type="AlphaFoldDB" id="A0A9D9IPG6"/>
<evidence type="ECO:0000313" key="4">
    <source>
        <dbReference type="EMBL" id="MBO8475408.1"/>
    </source>
</evidence>
<dbReference type="PROSITE" id="PS51186">
    <property type="entry name" value="GNAT"/>
    <property type="match status" value="1"/>
</dbReference>
<name>A0A9D9IPG6_9BACT</name>
<evidence type="ECO:0000313" key="5">
    <source>
        <dbReference type="Proteomes" id="UP000823598"/>
    </source>
</evidence>
<accession>A0A9D9IPG6</accession>
<protein>
    <submittedName>
        <fullName evidence="4">N-acetyltransferase</fullName>
    </submittedName>
</protein>
<evidence type="ECO:0000256" key="1">
    <source>
        <dbReference type="ARBA" id="ARBA00022679"/>
    </source>
</evidence>
<gene>
    <name evidence="4" type="ORF">IAB88_00260</name>
</gene>
<comment type="caution">
    <text evidence="4">The sequence shown here is derived from an EMBL/GenBank/DDBJ whole genome shotgun (WGS) entry which is preliminary data.</text>
</comment>
<evidence type="ECO:0000256" key="2">
    <source>
        <dbReference type="ARBA" id="ARBA00023315"/>
    </source>
</evidence>
<dbReference type="PANTHER" id="PTHR43072">
    <property type="entry name" value="N-ACETYLTRANSFERASE"/>
    <property type="match status" value="1"/>
</dbReference>
<dbReference type="Gene3D" id="3.40.630.30">
    <property type="match status" value="1"/>
</dbReference>
<dbReference type="EMBL" id="JADIMC010000006">
    <property type="protein sequence ID" value="MBO8475408.1"/>
    <property type="molecule type" value="Genomic_DNA"/>
</dbReference>
<reference evidence="4" key="2">
    <citation type="journal article" date="2021" name="PeerJ">
        <title>Extensive microbial diversity within the chicken gut microbiome revealed by metagenomics and culture.</title>
        <authorList>
            <person name="Gilroy R."/>
            <person name="Ravi A."/>
            <person name="Getino M."/>
            <person name="Pursley I."/>
            <person name="Horton D.L."/>
            <person name="Alikhan N.F."/>
            <person name="Baker D."/>
            <person name="Gharbi K."/>
            <person name="Hall N."/>
            <person name="Watson M."/>
            <person name="Adriaenssens E.M."/>
            <person name="Foster-Nyarko E."/>
            <person name="Jarju S."/>
            <person name="Secka A."/>
            <person name="Antonio M."/>
            <person name="Oren A."/>
            <person name="Chaudhuri R.R."/>
            <person name="La Ragione R."/>
            <person name="Hildebrand F."/>
            <person name="Pallen M.J."/>
        </authorList>
    </citation>
    <scope>NUCLEOTIDE SEQUENCE</scope>
    <source>
        <strain evidence="4">6919</strain>
    </source>
</reference>
<evidence type="ECO:0000259" key="3">
    <source>
        <dbReference type="PROSITE" id="PS51186"/>
    </source>
</evidence>
<dbReference type="Pfam" id="PF13420">
    <property type="entry name" value="Acetyltransf_4"/>
    <property type="match status" value="1"/>
</dbReference>
<keyword evidence="2" id="KW-0012">Acyltransferase</keyword>
<proteinExistence type="predicted"/>
<dbReference type="PANTHER" id="PTHR43072:SF23">
    <property type="entry name" value="UPF0039 PROTEIN C11D3.02C"/>
    <property type="match status" value="1"/>
</dbReference>
<dbReference type="SUPFAM" id="SSF55729">
    <property type="entry name" value="Acyl-CoA N-acyltransferases (Nat)"/>
    <property type="match status" value="1"/>
</dbReference>
<dbReference type="InterPro" id="IPR016181">
    <property type="entry name" value="Acyl_CoA_acyltransferase"/>
</dbReference>
<organism evidence="4 5">
    <name type="scientific">Candidatus Limisoma faecipullorum</name>
    <dbReference type="NCBI Taxonomy" id="2840854"/>
    <lineage>
        <taxon>Bacteria</taxon>
        <taxon>Pseudomonadati</taxon>
        <taxon>Bacteroidota</taxon>
        <taxon>Bacteroidia</taxon>
        <taxon>Bacteroidales</taxon>
        <taxon>Candidatus Limisoma</taxon>
    </lineage>
</organism>
<dbReference type="CDD" id="cd04301">
    <property type="entry name" value="NAT_SF"/>
    <property type="match status" value="1"/>
</dbReference>